<organism evidence="1 2">
    <name type="scientific">Purpureocillium lavendulum</name>
    <dbReference type="NCBI Taxonomy" id="1247861"/>
    <lineage>
        <taxon>Eukaryota</taxon>
        <taxon>Fungi</taxon>
        <taxon>Dikarya</taxon>
        <taxon>Ascomycota</taxon>
        <taxon>Pezizomycotina</taxon>
        <taxon>Sordariomycetes</taxon>
        <taxon>Hypocreomycetidae</taxon>
        <taxon>Hypocreales</taxon>
        <taxon>Ophiocordycipitaceae</taxon>
        <taxon>Purpureocillium</taxon>
    </lineage>
</organism>
<gene>
    <name evidence="1" type="ORF">O9K51_03870</name>
</gene>
<comment type="caution">
    <text evidence="1">The sequence shown here is derived from an EMBL/GenBank/DDBJ whole genome shotgun (WGS) entry which is preliminary data.</text>
</comment>
<sequence length="139" mass="15867">MRPTQRQQVRRAGLAGVRHRTRFASRIFRDVPVLRNDDAACVGYRTPRRPPPSSGRQSSPAALLLDAGMLLLLLLLRLRLLAPPRWRQHVVNQPATDWAIRHGRSMMCRQQLRVLWLFSSYSPSSSLMPLEGIVCVVYV</sequence>
<accession>A0AB34FXF2</accession>
<dbReference type="Proteomes" id="UP001163105">
    <property type="component" value="Unassembled WGS sequence"/>
</dbReference>
<proteinExistence type="predicted"/>
<evidence type="ECO:0000313" key="2">
    <source>
        <dbReference type="Proteomes" id="UP001163105"/>
    </source>
</evidence>
<dbReference type="EMBL" id="JAQHRD010000003">
    <property type="protein sequence ID" value="KAJ6442695.1"/>
    <property type="molecule type" value="Genomic_DNA"/>
</dbReference>
<dbReference type="AlphaFoldDB" id="A0AB34FXF2"/>
<evidence type="ECO:0000313" key="1">
    <source>
        <dbReference type="EMBL" id="KAJ6442695.1"/>
    </source>
</evidence>
<keyword evidence="2" id="KW-1185">Reference proteome</keyword>
<protein>
    <submittedName>
        <fullName evidence="1">Uncharacterized protein</fullName>
    </submittedName>
</protein>
<name>A0AB34FXF2_9HYPO</name>
<reference evidence="1" key="1">
    <citation type="submission" date="2023-01" db="EMBL/GenBank/DDBJ databases">
        <title>The growth and conidiation of Purpureocillium lavendulum are regulated by nitrogen source and histone H3K14 acetylation.</title>
        <authorList>
            <person name="Tang P."/>
            <person name="Han J."/>
            <person name="Zhang C."/>
            <person name="Tang P."/>
            <person name="Qi F."/>
            <person name="Zhang K."/>
            <person name="Liang L."/>
        </authorList>
    </citation>
    <scope>NUCLEOTIDE SEQUENCE</scope>
    <source>
        <strain evidence="1">YMF1.00683</strain>
    </source>
</reference>